<keyword evidence="1" id="KW-0233">DNA recombination</keyword>
<evidence type="ECO:0000256" key="1">
    <source>
        <dbReference type="ARBA" id="ARBA00023172"/>
    </source>
</evidence>
<dbReference type="AlphaFoldDB" id="A0A1W6UVB8"/>
<dbReference type="EMBL" id="CP017904">
    <property type="protein sequence ID" value="ARP21844.1"/>
    <property type="molecule type" value="Genomic_DNA"/>
</dbReference>
<accession>A0A1W6UVB8</accession>
<sequence>MTRCINNSEFVKLEGKSIVEAQYKVDGAIRHLEFDVEGERCSVSINTNQIADNQINTFFHLLHERVLFLTKAPLQRSNSGHSRAAFELEFYNRGVPPENSVVESVTSFIRGQSYVEITSKMLMRLVRQYIEPYFYGTPIQELTQSDLNNFKQAVCRVEGIKAANRDKTFRVIQHTINSLSLPLDISTGDKPRPDRDRIAPLSSNQVSELSAWFRTTHFHEYFQFRILTGMSTREVNTLCWFQLDFENEMYYPSVGCSKGVKFLPHMAEILSKQKSKSQGLDYVFCTPNHHLIDSHNFHRRYWRKAIDDAGLTTSISRLRDNAIINMINIGISPDTISAYTGYQDSKRLMRLYRPFINKECK</sequence>
<dbReference type="GO" id="GO:0003677">
    <property type="term" value="F:DNA binding"/>
    <property type="evidence" value="ECO:0007669"/>
    <property type="project" value="InterPro"/>
</dbReference>
<dbReference type="SUPFAM" id="SSF56349">
    <property type="entry name" value="DNA breaking-rejoining enzymes"/>
    <property type="match status" value="1"/>
</dbReference>
<evidence type="ECO:0000313" key="2">
    <source>
        <dbReference type="EMBL" id="ARP21844.1"/>
    </source>
</evidence>
<organism evidence="2">
    <name type="scientific">Vibrio alginolyticus</name>
    <dbReference type="NCBI Taxonomy" id="663"/>
    <lineage>
        <taxon>Bacteria</taxon>
        <taxon>Pseudomonadati</taxon>
        <taxon>Pseudomonadota</taxon>
        <taxon>Gammaproteobacteria</taxon>
        <taxon>Vibrionales</taxon>
        <taxon>Vibrionaceae</taxon>
        <taxon>Vibrio</taxon>
    </lineage>
</organism>
<proteinExistence type="predicted"/>
<keyword evidence="2" id="KW-0614">Plasmid</keyword>
<protein>
    <submittedName>
        <fullName evidence="2">Phage integrase family protein</fullName>
    </submittedName>
</protein>
<dbReference type="InterPro" id="IPR011010">
    <property type="entry name" value="DNA_brk_join_enz"/>
</dbReference>
<name>A0A1W6UVB8_VIBAL</name>
<geneLocation type="plasmid" evidence="2">
    <name>pL289</name>
</geneLocation>
<dbReference type="InterPro" id="IPR013762">
    <property type="entry name" value="Integrase-like_cat_sf"/>
</dbReference>
<dbReference type="GO" id="GO:0015074">
    <property type="term" value="P:DNA integration"/>
    <property type="evidence" value="ECO:0007669"/>
    <property type="project" value="InterPro"/>
</dbReference>
<gene>
    <name evidence="2" type="ORF">K05K4_51420</name>
</gene>
<dbReference type="GO" id="GO:0006310">
    <property type="term" value="P:DNA recombination"/>
    <property type="evidence" value="ECO:0007669"/>
    <property type="project" value="UniProtKB-KW"/>
</dbReference>
<reference evidence="2" key="1">
    <citation type="submission" date="2016-10" db="EMBL/GenBank/DDBJ databases">
        <title>The High Quality Genome of Vibrio alginolyticus K01M1.</title>
        <authorList>
            <person name="Wendling C."/>
            <person name="Chibani C.M."/>
            <person name="Hertel R."/>
            <person name="Sproer C."/>
            <person name="Bunk B."/>
            <person name="Overmann J."/>
            <person name="Roth O."/>
            <person name="Liesegang H."/>
        </authorList>
    </citation>
    <scope>NUCLEOTIDE SEQUENCE</scope>
    <source>
        <strain evidence="2">K05K4</strain>
        <plasmid evidence="2">pL289</plasmid>
    </source>
</reference>
<dbReference type="Gene3D" id="1.10.443.10">
    <property type="entry name" value="Intergrase catalytic core"/>
    <property type="match status" value="1"/>
</dbReference>